<feature type="active site" description="Nucleophile" evidence="2">
    <location>
        <position position="74"/>
    </location>
</feature>
<dbReference type="EMBL" id="BOOO01000017">
    <property type="protein sequence ID" value="GII30112.1"/>
    <property type="molecule type" value="Genomic_DNA"/>
</dbReference>
<dbReference type="Gene3D" id="3.40.1090.10">
    <property type="entry name" value="Cytosolic phospholipase A2 catalytic domain"/>
    <property type="match status" value="2"/>
</dbReference>
<dbReference type="PROSITE" id="PS51635">
    <property type="entry name" value="PNPLA"/>
    <property type="match status" value="1"/>
</dbReference>
<evidence type="ECO:0000313" key="4">
    <source>
        <dbReference type="EMBL" id="GII30112.1"/>
    </source>
</evidence>
<sequence length="475" mass="51280">MRRLVKSQINYLSFEGGGGAGNAYPGALTALESLDVLRYDPRRASLSPQSSLTGYFTGIDWRIQGQIKGISGASAGAINALFLSLGYTPVEVEYILKANDFDAFFDDITPGLNPHVGGFRVDYTTYDMAGFIEEVSATTAGKVLNVLTGTAPLRYARFAEWATNVQGSFLATMWMFYLSLLVDFPKRAEEQVFANIPTGKLAASVVADYGVFPGLEIRRFFGRYISLAVERTMRTDPRYQLKNTAAGRYGPGGAVAAGTGQSFYDAPTGTMVQTSEITFRQHQQIFGTRLAVTGTNLETEKSHIFSADTTPNFRVVDAVRISMSLPMIFKPMVIKDDADLKTVINPGETTPEHPLKGVWVDGGLLNNIPVGAFDELAGGQEHTLGLMVGAEGRTEINSIVGYFSAFPMGFFLGTGGSQVSATTSDVDRIIVIGTTDPATGESMGLFDFTVDPAVYAGVNAQSRKTVEDFFATRVD</sequence>
<dbReference type="AlphaFoldDB" id="A0A8J3X6S0"/>
<dbReference type="GO" id="GO:0016042">
    <property type="term" value="P:lipid catabolic process"/>
    <property type="evidence" value="ECO:0007669"/>
    <property type="project" value="UniProtKB-UniRule"/>
</dbReference>
<protein>
    <recommendedName>
        <fullName evidence="3">PNPLA domain-containing protein</fullName>
    </recommendedName>
</protein>
<evidence type="ECO:0000313" key="5">
    <source>
        <dbReference type="Proteomes" id="UP000650628"/>
    </source>
</evidence>
<keyword evidence="2" id="KW-0378">Hydrolase</keyword>
<feature type="domain" description="PNPLA" evidence="3">
    <location>
        <begin position="12"/>
        <end position="374"/>
    </location>
</feature>
<accession>A0A8J3X6S0</accession>
<reference evidence="4 5" key="1">
    <citation type="submission" date="2021-01" db="EMBL/GenBank/DDBJ databases">
        <title>Whole genome shotgun sequence of Planotetraspora mira NBRC 15435.</title>
        <authorList>
            <person name="Komaki H."/>
            <person name="Tamura T."/>
        </authorList>
    </citation>
    <scope>NUCLEOTIDE SEQUENCE [LARGE SCALE GENOMIC DNA]</scope>
    <source>
        <strain evidence="4 5">NBRC 15435</strain>
    </source>
</reference>
<keyword evidence="1 2" id="KW-0443">Lipid metabolism</keyword>
<dbReference type="PANTHER" id="PTHR46394">
    <property type="entry name" value="ANNEXIN"/>
    <property type="match status" value="1"/>
</dbReference>
<feature type="short sequence motif" description="DGA/G" evidence="2">
    <location>
        <begin position="361"/>
        <end position="363"/>
    </location>
</feature>
<dbReference type="InterPro" id="IPR052580">
    <property type="entry name" value="Lipid_Hydrolase"/>
</dbReference>
<dbReference type="Proteomes" id="UP000650628">
    <property type="component" value="Unassembled WGS sequence"/>
</dbReference>
<dbReference type="SUPFAM" id="SSF52151">
    <property type="entry name" value="FabD/lysophospholipase-like"/>
    <property type="match status" value="1"/>
</dbReference>
<dbReference type="PANTHER" id="PTHR46394:SF1">
    <property type="entry name" value="PNPLA DOMAIN-CONTAINING PROTEIN"/>
    <property type="match status" value="1"/>
</dbReference>
<organism evidence="4 5">
    <name type="scientific">Planotetraspora mira</name>
    <dbReference type="NCBI Taxonomy" id="58121"/>
    <lineage>
        <taxon>Bacteria</taxon>
        <taxon>Bacillati</taxon>
        <taxon>Actinomycetota</taxon>
        <taxon>Actinomycetes</taxon>
        <taxon>Streptosporangiales</taxon>
        <taxon>Streptosporangiaceae</taxon>
        <taxon>Planotetraspora</taxon>
    </lineage>
</organism>
<gene>
    <name evidence="4" type="ORF">Pmi06nite_35540</name>
</gene>
<evidence type="ECO:0000256" key="1">
    <source>
        <dbReference type="ARBA" id="ARBA00023098"/>
    </source>
</evidence>
<comment type="caution">
    <text evidence="4">The sequence shown here is derived from an EMBL/GenBank/DDBJ whole genome shotgun (WGS) entry which is preliminary data.</text>
</comment>
<dbReference type="InterPro" id="IPR002641">
    <property type="entry name" value="PNPLA_dom"/>
</dbReference>
<dbReference type="RefSeq" id="WP_203954081.1">
    <property type="nucleotide sequence ID" value="NZ_BOOO01000017.1"/>
</dbReference>
<feature type="short sequence motif" description="GXSXG" evidence="2">
    <location>
        <begin position="72"/>
        <end position="76"/>
    </location>
</feature>
<name>A0A8J3X6S0_9ACTN</name>
<feature type="short sequence motif" description="GXGXXG" evidence="2">
    <location>
        <begin position="16"/>
        <end position="21"/>
    </location>
</feature>
<evidence type="ECO:0000256" key="2">
    <source>
        <dbReference type="PROSITE-ProRule" id="PRU01161"/>
    </source>
</evidence>
<proteinExistence type="predicted"/>
<dbReference type="InterPro" id="IPR016035">
    <property type="entry name" value="Acyl_Trfase/lysoPLipase"/>
</dbReference>
<dbReference type="Pfam" id="PF01734">
    <property type="entry name" value="Patatin"/>
    <property type="match status" value="1"/>
</dbReference>
<keyword evidence="5" id="KW-1185">Reference proteome</keyword>
<feature type="active site" description="Proton acceptor" evidence="2">
    <location>
        <position position="361"/>
    </location>
</feature>
<evidence type="ECO:0000259" key="3">
    <source>
        <dbReference type="PROSITE" id="PS51635"/>
    </source>
</evidence>
<dbReference type="GO" id="GO:0016787">
    <property type="term" value="F:hydrolase activity"/>
    <property type="evidence" value="ECO:0007669"/>
    <property type="project" value="UniProtKB-UniRule"/>
</dbReference>
<keyword evidence="2" id="KW-0442">Lipid degradation</keyword>